<proteinExistence type="predicted"/>
<dbReference type="EMBL" id="DWYZ01000182">
    <property type="protein sequence ID" value="HJB29073.1"/>
    <property type="molecule type" value="Genomic_DNA"/>
</dbReference>
<name>A0A9D2LUQ9_9FIRM</name>
<evidence type="ECO:0000313" key="1">
    <source>
        <dbReference type="EMBL" id="HJB29073.1"/>
    </source>
</evidence>
<protein>
    <submittedName>
        <fullName evidence="1">DUF2284 domain-containing protein</fullName>
    </submittedName>
</protein>
<comment type="caution">
    <text evidence="1">The sequence shown here is derived from an EMBL/GenBank/DDBJ whole genome shotgun (WGS) entry which is preliminary data.</text>
</comment>
<gene>
    <name evidence="1" type="ORF">IAA06_09825</name>
</gene>
<sequence length="187" mass="21521">MLNTEKFEQFISQYPIYEYRIVKTAEISAVDRVRTVCEEECQRYGTTWACPPAVGELDECERKIRSYPEGILFSSVSEVEDILNMDALLATRQDHEKLTDLVGGYLKKEGYEIFILSTESCDICESCTYPQGKPCRYPDRMHPCLESYGVVASNLAEKENMEYQLGGNTVLWFSLVLFRKKHPLDKS</sequence>
<accession>A0A9D2LUQ9</accession>
<dbReference type="Proteomes" id="UP000823842">
    <property type="component" value="Unassembled WGS sequence"/>
</dbReference>
<dbReference type="Pfam" id="PF10050">
    <property type="entry name" value="DUF2284"/>
    <property type="match status" value="1"/>
</dbReference>
<evidence type="ECO:0000313" key="2">
    <source>
        <dbReference type="Proteomes" id="UP000823842"/>
    </source>
</evidence>
<reference evidence="1" key="1">
    <citation type="journal article" date="2021" name="PeerJ">
        <title>Extensive microbial diversity within the chicken gut microbiome revealed by metagenomics and culture.</title>
        <authorList>
            <person name="Gilroy R."/>
            <person name="Ravi A."/>
            <person name="Getino M."/>
            <person name="Pursley I."/>
            <person name="Horton D.L."/>
            <person name="Alikhan N.F."/>
            <person name="Baker D."/>
            <person name="Gharbi K."/>
            <person name="Hall N."/>
            <person name="Watson M."/>
            <person name="Adriaenssens E.M."/>
            <person name="Foster-Nyarko E."/>
            <person name="Jarju S."/>
            <person name="Secka A."/>
            <person name="Antonio M."/>
            <person name="Oren A."/>
            <person name="Chaudhuri R.R."/>
            <person name="La Ragione R."/>
            <person name="Hildebrand F."/>
            <person name="Pallen M.J."/>
        </authorList>
    </citation>
    <scope>NUCLEOTIDE SEQUENCE</scope>
    <source>
        <strain evidence="1">ChiSjej1B19-5720</strain>
    </source>
</reference>
<dbReference type="AlphaFoldDB" id="A0A9D2LUQ9"/>
<organism evidence="1 2">
    <name type="scientific">Candidatus Blautia faecavium</name>
    <dbReference type="NCBI Taxonomy" id="2838487"/>
    <lineage>
        <taxon>Bacteria</taxon>
        <taxon>Bacillati</taxon>
        <taxon>Bacillota</taxon>
        <taxon>Clostridia</taxon>
        <taxon>Lachnospirales</taxon>
        <taxon>Lachnospiraceae</taxon>
        <taxon>Blautia</taxon>
    </lineage>
</organism>
<dbReference type="InterPro" id="IPR019271">
    <property type="entry name" value="DUF2284_metal-binding"/>
</dbReference>
<reference evidence="1" key="2">
    <citation type="submission" date="2021-04" db="EMBL/GenBank/DDBJ databases">
        <authorList>
            <person name="Gilroy R."/>
        </authorList>
    </citation>
    <scope>NUCLEOTIDE SEQUENCE</scope>
    <source>
        <strain evidence="1">ChiSjej1B19-5720</strain>
    </source>
</reference>